<evidence type="ECO:0000256" key="1">
    <source>
        <dbReference type="SAM" id="MobiDB-lite"/>
    </source>
</evidence>
<dbReference type="STRING" id="1387277.SAMN06295998_10653"/>
<dbReference type="Proteomes" id="UP000192330">
    <property type="component" value="Unassembled WGS sequence"/>
</dbReference>
<sequence length="137" mass="15242">MKPDRLAVWCLTVLVAAMLALALMQTGGPGMGRAEKRDFARLNDLTALERFVVCVARKGGQDTLPPTLSPVAACPEDTPREDPFTGAPYRYDRQSDTTFRLCARFEVPERLDYRASQLDDETGCITGLYERPAMQVE</sequence>
<dbReference type="RefSeq" id="WP_084352954.1">
    <property type="nucleotide sequence ID" value="NZ_FWYD01000006.1"/>
</dbReference>
<reference evidence="2 3" key="1">
    <citation type="submission" date="2017-04" db="EMBL/GenBank/DDBJ databases">
        <authorList>
            <person name="Afonso C.L."/>
            <person name="Miller P.J."/>
            <person name="Scott M.A."/>
            <person name="Spackman E."/>
            <person name="Goraichik I."/>
            <person name="Dimitrov K.M."/>
            <person name="Suarez D.L."/>
            <person name="Swayne D.E."/>
        </authorList>
    </citation>
    <scope>NUCLEOTIDE SEQUENCE [LARGE SCALE GENOMIC DNA]</scope>
    <source>
        <strain evidence="2 3">CGMCC 1.12644</strain>
    </source>
</reference>
<organism evidence="2 3">
    <name type="scientific">Primorskyibacter flagellatus</name>
    <dbReference type="NCBI Taxonomy" id="1387277"/>
    <lineage>
        <taxon>Bacteria</taxon>
        <taxon>Pseudomonadati</taxon>
        <taxon>Pseudomonadota</taxon>
        <taxon>Alphaproteobacteria</taxon>
        <taxon>Rhodobacterales</taxon>
        <taxon>Roseobacteraceae</taxon>
        <taxon>Primorskyibacter</taxon>
    </lineage>
</organism>
<dbReference type="EMBL" id="FWYD01000006">
    <property type="protein sequence ID" value="SMC80555.1"/>
    <property type="molecule type" value="Genomic_DNA"/>
</dbReference>
<dbReference type="OrthoDB" id="7847741at2"/>
<proteinExistence type="predicted"/>
<accession>A0A1W2C5L8</accession>
<evidence type="ECO:0000313" key="2">
    <source>
        <dbReference type="EMBL" id="SMC80555.1"/>
    </source>
</evidence>
<gene>
    <name evidence="2" type="ORF">SAMN06295998_10653</name>
</gene>
<evidence type="ECO:0000313" key="3">
    <source>
        <dbReference type="Proteomes" id="UP000192330"/>
    </source>
</evidence>
<protein>
    <submittedName>
        <fullName evidence="2">Uncharacterized protein</fullName>
    </submittedName>
</protein>
<keyword evidence="3" id="KW-1185">Reference proteome</keyword>
<dbReference type="AlphaFoldDB" id="A0A1W2C5L8"/>
<feature type="region of interest" description="Disordered" evidence="1">
    <location>
        <begin position="65"/>
        <end position="89"/>
    </location>
</feature>
<name>A0A1W2C5L8_9RHOB</name>